<feature type="transmembrane region" description="Helical" evidence="1">
    <location>
        <begin position="12"/>
        <end position="35"/>
    </location>
</feature>
<name>A0ABN7JSF7_9HYPH</name>
<evidence type="ECO:0000259" key="2">
    <source>
        <dbReference type="Pfam" id="PF07331"/>
    </source>
</evidence>
<comment type="caution">
    <text evidence="3">The sequence shown here is derived from an EMBL/GenBank/DDBJ whole genome shotgun (WGS) entry which is preliminary data.</text>
</comment>
<keyword evidence="1" id="KW-1133">Transmembrane helix</keyword>
<feature type="transmembrane region" description="Helical" evidence="1">
    <location>
        <begin position="41"/>
        <end position="59"/>
    </location>
</feature>
<dbReference type="RefSeq" id="WP_142592614.1">
    <property type="nucleotide sequence ID" value="NZ_CABFWF030000011.1"/>
</dbReference>
<dbReference type="InterPro" id="IPR009936">
    <property type="entry name" value="DUF1468"/>
</dbReference>
<dbReference type="EMBL" id="CABFWF030000011">
    <property type="protein sequence ID" value="CAD7037510.1"/>
    <property type="molecule type" value="Genomic_DNA"/>
</dbReference>
<evidence type="ECO:0000313" key="4">
    <source>
        <dbReference type="Proteomes" id="UP000606921"/>
    </source>
</evidence>
<feature type="transmembrane region" description="Helical" evidence="1">
    <location>
        <begin position="113"/>
        <end position="133"/>
    </location>
</feature>
<feature type="domain" description="DUF1468" evidence="2">
    <location>
        <begin position="10"/>
        <end position="141"/>
    </location>
</feature>
<sequence>MRNIMGADVLAGGLFIILGGSFLVLALDFGFGSLLRMGPGFFPIVLSSLLIVIGLAVVARGLANHETLQWPKIGPHARVILAMIAFAGLMQPLGSYLTMPVVVVMAASASPAFRWRSAIALAVFLTIACDLIFRIALGLPLHGIGPWIGG</sequence>
<reference evidence="3 4" key="1">
    <citation type="submission" date="2020-11" db="EMBL/GenBank/DDBJ databases">
        <authorList>
            <person name="Lassalle F."/>
        </authorList>
    </citation>
    <scope>NUCLEOTIDE SEQUENCE [LARGE SCALE GENOMIC DNA]</scope>
    <source>
        <strain evidence="3 4">JC140</strain>
    </source>
</reference>
<dbReference type="Pfam" id="PF07331">
    <property type="entry name" value="TctB"/>
    <property type="match status" value="1"/>
</dbReference>
<dbReference type="Proteomes" id="UP000606921">
    <property type="component" value="Unassembled WGS sequence"/>
</dbReference>
<proteinExistence type="predicted"/>
<keyword evidence="1" id="KW-0472">Membrane</keyword>
<keyword evidence="4" id="KW-1185">Reference proteome</keyword>
<feature type="transmembrane region" description="Helical" evidence="1">
    <location>
        <begin position="80"/>
        <end position="107"/>
    </location>
</feature>
<organism evidence="3 4">
    <name type="scientific">Pseudorhizobium endolithicum</name>
    <dbReference type="NCBI Taxonomy" id="1191678"/>
    <lineage>
        <taxon>Bacteria</taxon>
        <taxon>Pseudomonadati</taxon>
        <taxon>Pseudomonadota</taxon>
        <taxon>Alphaproteobacteria</taxon>
        <taxon>Hyphomicrobiales</taxon>
        <taxon>Rhizobiaceae</taxon>
        <taxon>Rhizobium/Agrobacterium group</taxon>
        <taxon>Pseudorhizobium</taxon>
    </lineage>
</organism>
<evidence type="ECO:0000313" key="3">
    <source>
        <dbReference type="EMBL" id="CAD7037510.1"/>
    </source>
</evidence>
<gene>
    <name evidence="3" type="ORF">REJC140_03670</name>
</gene>
<accession>A0ABN7JSF7</accession>
<keyword evidence="1" id="KW-0812">Transmembrane</keyword>
<protein>
    <submittedName>
        <fullName evidence="3">Tripartite tricarboxylate transporter TctB family protein</fullName>
    </submittedName>
</protein>
<evidence type="ECO:0000256" key="1">
    <source>
        <dbReference type="SAM" id="Phobius"/>
    </source>
</evidence>